<dbReference type="GO" id="GO:0044194">
    <property type="term" value="C:cytolytic granule"/>
    <property type="evidence" value="ECO:0007669"/>
    <property type="project" value="TreeGrafter"/>
</dbReference>
<evidence type="ECO:0000256" key="1">
    <source>
        <dbReference type="ARBA" id="ARBA00023157"/>
    </source>
</evidence>
<dbReference type="InterPro" id="IPR038847">
    <property type="entry name" value="Granulysin-like"/>
</dbReference>
<dbReference type="EMBL" id="VBQZ03000015">
    <property type="protein sequence ID" value="MXQ83261.1"/>
    <property type="molecule type" value="Genomic_DNA"/>
</dbReference>
<dbReference type="SMART" id="SM00741">
    <property type="entry name" value="SapB"/>
    <property type="match status" value="2"/>
</dbReference>
<dbReference type="GO" id="GO:0061844">
    <property type="term" value="P:antimicrobial humoral immune response mediated by antimicrobial peptide"/>
    <property type="evidence" value="ECO:0007669"/>
    <property type="project" value="TreeGrafter"/>
</dbReference>
<dbReference type="SUPFAM" id="SSF47862">
    <property type="entry name" value="Saposin"/>
    <property type="match status" value="2"/>
</dbReference>
<dbReference type="InterPro" id="IPR008139">
    <property type="entry name" value="SaposinB_dom"/>
</dbReference>
<dbReference type="Gene3D" id="1.10.225.10">
    <property type="entry name" value="Saposin-like"/>
    <property type="match status" value="2"/>
</dbReference>
<dbReference type="PANTHER" id="PTHR15541:SF2">
    <property type="entry name" value="GRANULYSIN"/>
    <property type="match status" value="1"/>
</dbReference>
<proteinExistence type="predicted"/>
<evidence type="ECO:0000256" key="2">
    <source>
        <dbReference type="SAM" id="SignalP"/>
    </source>
</evidence>
<dbReference type="PROSITE" id="PS50015">
    <property type="entry name" value="SAP_B"/>
    <property type="match status" value="2"/>
</dbReference>
<sequence length="338" mass="37438">MTSWAVLLVTSVLLVAPGLAFSGLTPECHDQATAHLWDGDKLRQGLAPEDPQGDLVLQREELNQFCGPCQKIMQMLKYMVGNRPSKNVIIRVTSKVCSKMGLWSILCNQMMKKYLNHISKDIMARKTPQAICVDIKLCKRKAVAAIHSVAFLNASLIYGVMVIKGYECEASLLPLPRPVPVFVVNSETREVAKNRKRTLPGLAFSGLTPESHDQATAHLCDGDELCQGLDPEDPQGDLLLQGEELSLRCGSCQRIIQHLMDKLGDQPDENTVIEEASKVCSKMRRLKGLCKSIMKKFLRTIAADITAGKTSRVICVDIKMCKSKPEEGHAHLTLKFNQ</sequence>
<reference evidence="4" key="1">
    <citation type="submission" date="2019-10" db="EMBL/GenBank/DDBJ databases">
        <title>The sequence and de novo assembly of the wild yak genome.</title>
        <authorList>
            <person name="Liu Y."/>
        </authorList>
    </citation>
    <scope>NUCLEOTIDE SEQUENCE [LARGE SCALE GENOMIC DNA]</scope>
    <source>
        <strain evidence="4">WY2019</strain>
    </source>
</reference>
<accession>A0A6B0R2T7</accession>
<dbReference type="AlphaFoldDB" id="A0A6B0R2T7"/>
<dbReference type="Proteomes" id="UP000322234">
    <property type="component" value="Unassembled WGS sequence"/>
</dbReference>
<name>A0A6B0R2T7_9CETA</name>
<dbReference type="PANTHER" id="PTHR15541">
    <property type="entry name" value="GRANULYSIN RELATED"/>
    <property type="match status" value="1"/>
</dbReference>
<evidence type="ECO:0000313" key="5">
    <source>
        <dbReference type="Proteomes" id="UP000322234"/>
    </source>
</evidence>
<dbReference type="GO" id="GO:0031640">
    <property type="term" value="P:killing of cells of another organism"/>
    <property type="evidence" value="ECO:0007669"/>
    <property type="project" value="TreeGrafter"/>
</dbReference>
<feature type="domain" description="Saposin B-type" evidence="3">
    <location>
        <begin position="62"/>
        <end position="142"/>
    </location>
</feature>
<dbReference type="Pfam" id="PF03489">
    <property type="entry name" value="SapB_2"/>
    <property type="match status" value="1"/>
</dbReference>
<keyword evidence="5" id="KW-1185">Reference proteome</keyword>
<organism evidence="4 5">
    <name type="scientific">Bos mutus</name>
    <name type="common">wild yak</name>
    <dbReference type="NCBI Taxonomy" id="72004"/>
    <lineage>
        <taxon>Eukaryota</taxon>
        <taxon>Metazoa</taxon>
        <taxon>Chordata</taxon>
        <taxon>Craniata</taxon>
        <taxon>Vertebrata</taxon>
        <taxon>Euteleostomi</taxon>
        <taxon>Mammalia</taxon>
        <taxon>Eutheria</taxon>
        <taxon>Laurasiatheria</taxon>
        <taxon>Artiodactyla</taxon>
        <taxon>Ruminantia</taxon>
        <taxon>Pecora</taxon>
        <taxon>Bovidae</taxon>
        <taxon>Bovinae</taxon>
        <taxon>Bos</taxon>
    </lineage>
</organism>
<comment type="caution">
    <text evidence="4">The sequence shown here is derived from an EMBL/GenBank/DDBJ whole genome shotgun (WGS) entry which is preliminary data.</text>
</comment>
<dbReference type="InterPro" id="IPR008138">
    <property type="entry name" value="SapB_2"/>
</dbReference>
<feature type="chain" id="PRO_5025456891" description="Saposin B-type domain-containing protein" evidence="2">
    <location>
        <begin position="21"/>
        <end position="338"/>
    </location>
</feature>
<dbReference type="InterPro" id="IPR011001">
    <property type="entry name" value="Saposin-like"/>
</dbReference>
<keyword evidence="1" id="KW-1015">Disulfide bond</keyword>
<gene>
    <name evidence="4" type="ORF">E5288_WYG018797</name>
</gene>
<feature type="signal peptide" evidence="2">
    <location>
        <begin position="1"/>
        <end position="20"/>
    </location>
</feature>
<evidence type="ECO:0000313" key="4">
    <source>
        <dbReference type="EMBL" id="MXQ83261.1"/>
    </source>
</evidence>
<evidence type="ECO:0000259" key="3">
    <source>
        <dbReference type="PROSITE" id="PS50015"/>
    </source>
</evidence>
<feature type="domain" description="Saposin B-type" evidence="3">
    <location>
        <begin position="245"/>
        <end position="325"/>
    </location>
</feature>
<keyword evidence="2" id="KW-0732">Signal</keyword>
<dbReference type="GO" id="GO:0042742">
    <property type="term" value="P:defense response to bacterium"/>
    <property type="evidence" value="ECO:0007669"/>
    <property type="project" value="InterPro"/>
</dbReference>
<protein>
    <recommendedName>
        <fullName evidence="3">Saposin B-type domain-containing protein</fullName>
    </recommendedName>
</protein>